<dbReference type="KEGG" id="nss:113430954"/>
<dbReference type="RefSeq" id="XP_026549130.1">
    <property type="nucleotide sequence ID" value="XM_026693345.1"/>
</dbReference>
<proteinExistence type="predicted"/>
<protein>
    <submittedName>
        <fullName evidence="3">Telomerase-binding protein EST1A-like</fullName>
    </submittedName>
</protein>
<accession>A0A6J1W1S8</accession>
<feature type="region of interest" description="Disordered" evidence="1">
    <location>
        <begin position="101"/>
        <end position="126"/>
    </location>
</feature>
<dbReference type="AlphaFoldDB" id="A0A6J1W1S8"/>
<organism evidence="2 3">
    <name type="scientific">Notechis scutatus</name>
    <name type="common">mainland tiger snake</name>
    <dbReference type="NCBI Taxonomy" id="8663"/>
    <lineage>
        <taxon>Eukaryota</taxon>
        <taxon>Metazoa</taxon>
        <taxon>Chordata</taxon>
        <taxon>Craniata</taxon>
        <taxon>Vertebrata</taxon>
        <taxon>Euteleostomi</taxon>
        <taxon>Lepidosauria</taxon>
        <taxon>Squamata</taxon>
        <taxon>Bifurcata</taxon>
        <taxon>Unidentata</taxon>
        <taxon>Episquamata</taxon>
        <taxon>Toxicofera</taxon>
        <taxon>Serpentes</taxon>
        <taxon>Colubroidea</taxon>
        <taxon>Elapidae</taxon>
        <taxon>Hydrophiinae</taxon>
        <taxon>Notechis</taxon>
    </lineage>
</organism>
<dbReference type="PANTHER" id="PTHR15696">
    <property type="entry name" value="SMG-7 SUPPRESSOR WITH MORPHOLOGICAL EFFECT ON GENITALIA PROTEIN 7"/>
    <property type="match status" value="1"/>
</dbReference>
<feature type="non-terminal residue" evidence="3">
    <location>
        <position position="126"/>
    </location>
</feature>
<dbReference type="GO" id="GO:0000184">
    <property type="term" value="P:nuclear-transcribed mRNA catabolic process, nonsense-mediated decay"/>
    <property type="evidence" value="ECO:0007669"/>
    <property type="project" value="TreeGrafter"/>
</dbReference>
<feature type="compositionally biased region" description="Pro residues" evidence="1">
    <location>
        <begin position="101"/>
        <end position="114"/>
    </location>
</feature>
<dbReference type="GO" id="GO:0042162">
    <property type="term" value="F:telomeric DNA binding"/>
    <property type="evidence" value="ECO:0007669"/>
    <property type="project" value="TreeGrafter"/>
</dbReference>
<evidence type="ECO:0000313" key="2">
    <source>
        <dbReference type="Proteomes" id="UP000504612"/>
    </source>
</evidence>
<name>A0A6J1W1S8_9SAUR</name>
<dbReference type="GeneID" id="113430954"/>
<keyword evidence="2" id="KW-1185">Reference proteome</keyword>
<gene>
    <name evidence="3" type="primary">LOC113430954</name>
</gene>
<dbReference type="GO" id="GO:0005697">
    <property type="term" value="C:telomerase holoenzyme complex"/>
    <property type="evidence" value="ECO:0007669"/>
    <property type="project" value="TreeGrafter"/>
</dbReference>
<reference evidence="3" key="1">
    <citation type="submission" date="2025-08" db="UniProtKB">
        <authorList>
            <consortium name="RefSeq"/>
        </authorList>
    </citation>
    <scope>IDENTIFICATION</scope>
</reference>
<dbReference type="GO" id="GO:0070034">
    <property type="term" value="F:telomerase RNA binding"/>
    <property type="evidence" value="ECO:0007669"/>
    <property type="project" value="TreeGrafter"/>
</dbReference>
<evidence type="ECO:0000313" key="3">
    <source>
        <dbReference type="RefSeq" id="XP_026549130.1"/>
    </source>
</evidence>
<evidence type="ECO:0000256" key="1">
    <source>
        <dbReference type="SAM" id="MobiDB-lite"/>
    </source>
</evidence>
<dbReference type="Proteomes" id="UP000504612">
    <property type="component" value="Unplaced"/>
</dbReference>
<sequence>MAASFSQPIRFLRPDNFDDKCLSEDCRSVIQEQACALGLAMFATLVKRCTRLLQDVSLAAQGQGDPEDDDIKVSAFPPDLKELLPSIKVWSDWMLGHPETWNPPPSALELPPPYWVEGGREAGGSS</sequence>
<dbReference type="PANTHER" id="PTHR15696:SF0">
    <property type="entry name" value="TELOMERASE-BINDING PROTEIN EST1A"/>
    <property type="match status" value="1"/>
</dbReference>
<dbReference type="InterPro" id="IPR045153">
    <property type="entry name" value="Est1/Ebs1-like"/>
</dbReference>